<evidence type="ECO:0000259" key="1">
    <source>
        <dbReference type="Pfam" id="PF17921"/>
    </source>
</evidence>
<feature type="domain" description="Integrase zinc-binding" evidence="1">
    <location>
        <begin position="59"/>
        <end position="91"/>
    </location>
</feature>
<accession>A0AA38TZF3</accession>
<dbReference type="AlphaFoldDB" id="A0AA38TZF3"/>
<dbReference type="Gene3D" id="1.10.340.70">
    <property type="match status" value="1"/>
</dbReference>
<name>A0AA38TZF3_9AGAR</name>
<organism evidence="2 3">
    <name type="scientific">Lentinula aff. detonsa</name>
    <dbReference type="NCBI Taxonomy" id="2804958"/>
    <lineage>
        <taxon>Eukaryota</taxon>
        <taxon>Fungi</taxon>
        <taxon>Dikarya</taxon>
        <taxon>Basidiomycota</taxon>
        <taxon>Agaricomycotina</taxon>
        <taxon>Agaricomycetes</taxon>
        <taxon>Agaricomycetidae</taxon>
        <taxon>Agaricales</taxon>
        <taxon>Marasmiineae</taxon>
        <taxon>Omphalotaceae</taxon>
        <taxon>Lentinula</taxon>
    </lineage>
</organism>
<feature type="non-terminal residue" evidence="2">
    <location>
        <position position="1"/>
    </location>
</feature>
<evidence type="ECO:0000313" key="3">
    <source>
        <dbReference type="Proteomes" id="UP001163798"/>
    </source>
</evidence>
<gene>
    <name evidence="2" type="ORF">GGU10DRAFT_247934</name>
</gene>
<dbReference type="InterPro" id="IPR041588">
    <property type="entry name" value="Integrase_H2C2"/>
</dbReference>
<comment type="caution">
    <text evidence="2">The sequence shown here is derived from an EMBL/GenBank/DDBJ whole genome shotgun (WGS) entry which is preliminary data.</text>
</comment>
<proteinExistence type="predicted"/>
<keyword evidence="3" id="KW-1185">Reference proteome</keyword>
<protein>
    <recommendedName>
        <fullName evidence="1">Integrase zinc-binding domain-containing protein</fullName>
    </recommendedName>
</protein>
<dbReference type="EMBL" id="MU793253">
    <property type="protein sequence ID" value="KAJ3790075.1"/>
    <property type="molecule type" value="Genomic_DNA"/>
</dbReference>
<dbReference type="Pfam" id="PF17921">
    <property type="entry name" value="Integrase_H2C2"/>
    <property type="match status" value="1"/>
</dbReference>
<dbReference type="Proteomes" id="UP001163798">
    <property type="component" value="Unassembled WGS sequence"/>
</dbReference>
<evidence type="ECO:0000313" key="2">
    <source>
        <dbReference type="EMBL" id="KAJ3790075.1"/>
    </source>
</evidence>
<reference evidence="2" key="1">
    <citation type="submission" date="2022-08" db="EMBL/GenBank/DDBJ databases">
        <authorList>
            <consortium name="DOE Joint Genome Institute"/>
            <person name="Min B."/>
            <person name="Riley R."/>
            <person name="Sierra-Patev S."/>
            <person name="Naranjo-Ortiz M."/>
            <person name="Looney B."/>
            <person name="Konkel Z."/>
            <person name="Slot J.C."/>
            <person name="Sakamoto Y."/>
            <person name="Steenwyk J.L."/>
            <person name="Rokas A."/>
            <person name="Carro J."/>
            <person name="Camarero S."/>
            <person name="Ferreira P."/>
            <person name="Molpeceres G."/>
            <person name="Ruiz-Duenas F.J."/>
            <person name="Serrano A."/>
            <person name="Henrissat B."/>
            <person name="Drula E."/>
            <person name="Hughes K.W."/>
            <person name="Mata J.L."/>
            <person name="Ishikawa N.K."/>
            <person name="Vargas-Isla R."/>
            <person name="Ushijima S."/>
            <person name="Smith C.A."/>
            <person name="Ahrendt S."/>
            <person name="Andreopoulos W."/>
            <person name="He G."/>
            <person name="Labutti K."/>
            <person name="Lipzen A."/>
            <person name="Ng V."/>
            <person name="Sandor L."/>
            <person name="Barry K."/>
            <person name="Martinez A.T."/>
            <person name="Xiao Y."/>
            <person name="Gibbons J.G."/>
            <person name="Terashima K."/>
            <person name="Hibbett D.S."/>
            <person name="Grigoriev I.V."/>
        </authorList>
    </citation>
    <scope>NUCLEOTIDE SEQUENCE</scope>
    <source>
        <strain evidence="2">TFB10291</strain>
    </source>
</reference>
<feature type="non-terminal residue" evidence="2">
    <location>
        <position position="91"/>
    </location>
</feature>
<sequence>GIDLETKIRNQYGSDRFFKTILDRPKDYRNFEVLEGLIYLNLDDRKVLGIPDVVIQGRRARELVIDEAHSLLAHLGYSKTLAYLRDHVWWK</sequence>